<keyword evidence="7 14" id="KW-0552">Olfaction</keyword>
<evidence type="ECO:0000256" key="7">
    <source>
        <dbReference type="ARBA" id="ARBA00022725"/>
    </source>
</evidence>
<evidence type="ECO:0000313" key="17">
    <source>
        <dbReference type="Proteomes" id="UP000694722"/>
    </source>
</evidence>
<dbReference type="FunFam" id="1.20.1070.10:FF:000005">
    <property type="entry name" value="Olfactory receptor"/>
    <property type="match status" value="1"/>
</dbReference>
<dbReference type="InterPro" id="IPR017452">
    <property type="entry name" value="GPCR_Rhodpsn_7TM"/>
</dbReference>
<dbReference type="GO" id="GO:0004930">
    <property type="term" value="F:G protein-coupled receptor activity"/>
    <property type="evidence" value="ECO:0007669"/>
    <property type="project" value="UniProtKB-KW"/>
</dbReference>
<dbReference type="PRINTS" id="PR00237">
    <property type="entry name" value="GPCRRHODOPSN"/>
</dbReference>
<feature type="transmembrane region" description="Helical" evidence="14">
    <location>
        <begin position="202"/>
        <end position="228"/>
    </location>
</feature>
<dbReference type="Proteomes" id="UP000694722">
    <property type="component" value="Unplaced"/>
</dbReference>
<dbReference type="PROSITE" id="PS50262">
    <property type="entry name" value="G_PROTEIN_RECEP_F1_2"/>
    <property type="match status" value="1"/>
</dbReference>
<evidence type="ECO:0000256" key="9">
    <source>
        <dbReference type="ARBA" id="ARBA00023040"/>
    </source>
</evidence>
<dbReference type="GO" id="GO:0005886">
    <property type="term" value="C:plasma membrane"/>
    <property type="evidence" value="ECO:0007669"/>
    <property type="project" value="UniProtKB-SubCell"/>
</dbReference>
<keyword evidence="12 13" id="KW-0807">Transducer</keyword>
<accession>A0A8D1E365</accession>
<evidence type="ECO:0000256" key="5">
    <source>
        <dbReference type="ARBA" id="ARBA00022606"/>
    </source>
</evidence>
<evidence type="ECO:0000256" key="1">
    <source>
        <dbReference type="ARBA" id="ARBA00003929"/>
    </source>
</evidence>
<evidence type="ECO:0000256" key="14">
    <source>
        <dbReference type="RuleBase" id="RU363047"/>
    </source>
</evidence>
<name>A0A8D1E365_PIG</name>
<dbReference type="CDD" id="cd15434">
    <property type="entry name" value="7tmA_OR2W-like"/>
    <property type="match status" value="1"/>
</dbReference>
<dbReference type="Pfam" id="PF13853">
    <property type="entry name" value="7tm_4"/>
    <property type="match status" value="1"/>
</dbReference>
<dbReference type="FunFam" id="1.10.1220.70:FF:000001">
    <property type="entry name" value="Olfactory receptor"/>
    <property type="match status" value="1"/>
</dbReference>
<dbReference type="AlphaFoldDB" id="A0A8D1E365"/>
<feature type="transmembrane region" description="Helical" evidence="14">
    <location>
        <begin position="240"/>
        <end position="262"/>
    </location>
</feature>
<keyword evidence="11 13" id="KW-0675">Receptor</keyword>
<keyword evidence="4 14" id="KW-1003">Cell membrane</keyword>
<keyword evidence="6 13" id="KW-0812">Transmembrane</keyword>
<dbReference type="InterPro" id="IPR000276">
    <property type="entry name" value="GPCR_Rhodpsn"/>
</dbReference>
<keyword evidence="5 14" id="KW-0716">Sensory transduction</keyword>
<evidence type="ECO:0000256" key="13">
    <source>
        <dbReference type="RuleBase" id="RU000688"/>
    </source>
</evidence>
<evidence type="ECO:0000259" key="15">
    <source>
        <dbReference type="PROSITE" id="PS50262"/>
    </source>
</evidence>
<evidence type="ECO:0000313" key="16">
    <source>
        <dbReference type="Ensembl" id="ENSSSCP00040016673.1"/>
    </source>
</evidence>
<evidence type="ECO:0000256" key="12">
    <source>
        <dbReference type="ARBA" id="ARBA00023224"/>
    </source>
</evidence>
<dbReference type="Ensembl" id="ENSSSCT00040039802.1">
    <property type="protein sequence ID" value="ENSSSCP00040016673.1"/>
    <property type="gene ID" value="ENSSSCG00040029623.1"/>
</dbReference>
<organism evidence="16 17">
    <name type="scientific">Sus scrofa</name>
    <name type="common">Pig</name>
    <dbReference type="NCBI Taxonomy" id="9823"/>
    <lineage>
        <taxon>Eukaryota</taxon>
        <taxon>Metazoa</taxon>
        <taxon>Chordata</taxon>
        <taxon>Craniata</taxon>
        <taxon>Vertebrata</taxon>
        <taxon>Euteleostomi</taxon>
        <taxon>Mammalia</taxon>
        <taxon>Eutheria</taxon>
        <taxon>Laurasiatheria</taxon>
        <taxon>Artiodactyla</taxon>
        <taxon>Suina</taxon>
        <taxon>Suidae</taxon>
        <taxon>Sus</taxon>
    </lineage>
</organism>
<sequence>RHASSVTNSCQEHFILLGFSDRPRLEQILFVFVLIFYLVTLVGNSVIILVSCLDPCLQTPMYFFLTNLSFLDLCFTTSSIPQLLFNLGSPDKTISYMGCAIQLFMFLGLGGTECVLLAVMAYDRFTAICKPLHYSILMHPQLCWTLVSVAWGVGLLNSLVMSPVTMKLPRCGRCRVKHFLCEMPALIKISCVDTVAVESTVFILSVIIVLVPLLFILISYSNIALAVLRIKSAAGRRKAFNTCGSHLTVVSLFYGNIIYMYMQPGNNSSQDQGKFLTLFYNLVTPMLNPVIYTLRNRDVKGALKRLVSRK</sequence>
<dbReference type="InterPro" id="IPR000725">
    <property type="entry name" value="Olfact_rcpt"/>
</dbReference>
<feature type="transmembrane region" description="Helical" evidence="14">
    <location>
        <begin position="274"/>
        <end position="294"/>
    </location>
</feature>
<dbReference type="PRINTS" id="PR00245">
    <property type="entry name" value="OLFACTORYR"/>
</dbReference>
<evidence type="ECO:0000256" key="4">
    <source>
        <dbReference type="ARBA" id="ARBA00022475"/>
    </source>
</evidence>
<evidence type="ECO:0000256" key="2">
    <source>
        <dbReference type="ARBA" id="ARBA00004651"/>
    </source>
</evidence>
<evidence type="ECO:0000256" key="6">
    <source>
        <dbReference type="ARBA" id="ARBA00022692"/>
    </source>
</evidence>
<evidence type="ECO:0000256" key="10">
    <source>
        <dbReference type="ARBA" id="ARBA00023136"/>
    </source>
</evidence>
<feature type="transmembrane region" description="Helical" evidence="14">
    <location>
        <begin position="142"/>
        <end position="160"/>
    </location>
</feature>
<comment type="similarity">
    <text evidence="3 13">Belongs to the G-protein coupled receptor 1 family.</text>
</comment>
<evidence type="ECO:0000256" key="11">
    <source>
        <dbReference type="ARBA" id="ARBA00023170"/>
    </source>
</evidence>
<dbReference type="GO" id="GO:0004984">
    <property type="term" value="F:olfactory receptor activity"/>
    <property type="evidence" value="ECO:0007669"/>
    <property type="project" value="InterPro"/>
</dbReference>
<evidence type="ECO:0000256" key="8">
    <source>
        <dbReference type="ARBA" id="ARBA00022989"/>
    </source>
</evidence>
<keyword evidence="10 14" id="KW-0472">Membrane</keyword>
<keyword evidence="8 14" id="KW-1133">Transmembrane helix</keyword>
<keyword evidence="9 13" id="KW-0297">G-protein coupled receptor</keyword>
<comment type="subcellular location">
    <subcellularLocation>
        <location evidence="2 14">Cell membrane</location>
        <topology evidence="2 14">Multi-pass membrane protein</topology>
    </subcellularLocation>
</comment>
<evidence type="ECO:0000256" key="3">
    <source>
        <dbReference type="ARBA" id="ARBA00010663"/>
    </source>
</evidence>
<protein>
    <recommendedName>
        <fullName evidence="14">Olfactory receptor</fullName>
    </recommendedName>
</protein>
<feature type="transmembrane region" description="Helical" evidence="14">
    <location>
        <begin position="62"/>
        <end position="80"/>
    </location>
</feature>
<feature type="domain" description="G-protein coupled receptors family 1 profile" evidence="15">
    <location>
        <begin position="43"/>
        <end position="292"/>
    </location>
</feature>
<feature type="transmembrane region" description="Helical" evidence="14">
    <location>
        <begin position="100"/>
        <end position="122"/>
    </location>
</feature>
<dbReference type="PROSITE" id="PS00237">
    <property type="entry name" value="G_PROTEIN_RECEP_F1_1"/>
    <property type="match status" value="1"/>
</dbReference>
<comment type="function">
    <text evidence="1">Putative odorant or sperm cell receptor.</text>
</comment>
<feature type="transmembrane region" description="Helical" evidence="14">
    <location>
        <begin position="28"/>
        <end position="50"/>
    </location>
</feature>
<dbReference type="SUPFAM" id="SSF81321">
    <property type="entry name" value="Family A G protein-coupled receptor-like"/>
    <property type="match status" value="1"/>
</dbReference>
<dbReference type="Gene3D" id="1.20.1070.10">
    <property type="entry name" value="Rhodopsin 7-helix transmembrane proteins"/>
    <property type="match status" value="1"/>
</dbReference>
<proteinExistence type="inferred from homology"/>
<dbReference type="PANTHER" id="PTHR26453">
    <property type="entry name" value="OLFACTORY RECEPTOR"/>
    <property type="match status" value="1"/>
</dbReference>
<reference evidence="16" key="1">
    <citation type="submission" date="2025-08" db="UniProtKB">
        <authorList>
            <consortium name="Ensembl"/>
        </authorList>
    </citation>
    <scope>IDENTIFICATION</scope>
</reference>